<comment type="catalytic activity">
    <reaction evidence="1">
        <text>S-ubiquitinyl-[E2 ubiquitin-conjugating enzyme]-L-cysteine + [acceptor protein]-L-lysine = [E2 ubiquitin-conjugating enzyme]-L-cysteine + N(6)-ubiquitinyl-[acceptor protein]-L-lysine.</text>
        <dbReference type="EC" id="2.3.2.27"/>
    </reaction>
</comment>
<accession>A0A6I9WGL0</accession>
<evidence type="ECO:0000256" key="17">
    <source>
        <dbReference type="SAM" id="Coils"/>
    </source>
</evidence>
<dbReference type="InterPro" id="IPR013083">
    <property type="entry name" value="Znf_RING/FYVE/PHD"/>
</dbReference>
<keyword evidence="7" id="KW-0853">WD repeat</keyword>
<dbReference type="PANTHER" id="PTHR16047">
    <property type="entry name" value="RFWD3 PROTEIN"/>
    <property type="match status" value="1"/>
</dbReference>
<evidence type="ECO:0000256" key="14">
    <source>
        <dbReference type="ARBA" id="ARBA00023204"/>
    </source>
</evidence>
<evidence type="ECO:0000256" key="6">
    <source>
        <dbReference type="ARBA" id="ARBA00022490"/>
    </source>
</evidence>
<dbReference type="Gene3D" id="2.130.10.10">
    <property type="entry name" value="YVTN repeat-like/Quinoprotein amine dehydrogenase"/>
    <property type="match status" value="1"/>
</dbReference>
<keyword evidence="20" id="KW-1185">Reference proteome</keyword>
<keyword evidence="9" id="KW-0677">Repeat</keyword>
<dbReference type="SUPFAM" id="SSF57850">
    <property type="entry name" value="RING/U-box"/>
    <property type="match status" value="1"/>
</dbReference>
<evidence type="ECO:0000256" key="7">
    <source>
        <dbReference type="ARBA" id="ARBA00022574"/>
    </source>
</evidence>
<dbReference type="GO" id="GO:0016605">
    <property type="term" value="C:PML body"/>
    <property type="evidence" value="ECO:0007669"/>
    <property type="project" value="UniProtKB-SubCell"/>
</dbReference>
<dbReference type="InterPro" id="IPR001680">
    <property type="entry name" value="WD40_rpt"/>
</dbReference>
<dbReference type="InterPro" id="IPR056527">
    <property type="entry name" value="WD40_RFWD3"/>
</dbReference>
<evidence type="ECO:0000313" key="21">
    <source>
        <dbReference type="RefSeq" id="XP_011641890.1"/>
    </source>
</evidence>
<evidence type="ECO:0000256" key="11">
    <source>
        <dbReference type="ARBA" id="ARBA00022771"/>
    </source>
</evidence>
<dbReference type="Pfam" id="PF23419">
    <property type="entry name" value="WD40_RFWD3"/>
    <property type="match status" value="1"/>
</dbReference>
<comment type="subcellular location">
    <subcellularLocation>
        <location evidence="3">Cytoplasm</location>
    </subcellularLocation>
    <subcellularLocation>
        <location evidence="2">Nucleus</location>
        <location evidence="2">PML body</location>
    </subcellularLocation>
</comment>
<keyword evidence="14" id="KW-0234">DNA repair</keyword>
<dbReference type="Proteomes" id="UP000504615">
    <property type="component" value="Unplaced"/>
</dbReference>
<sequence>MESNENAAQEQMQVEEQAQIEEQTGELQQEDVCIVSNDIQNSKESPASTGNSEQEMDTGQTCPICMERWTDSGEHRLCCLRCGHLFGHSCILRWLQHSCDSSNRRCPQCNVKANVKHIRTLYAKELTAVDASEYNKLKKDLNDALDEKNRLQMNLFHTNVRLKVYEEQVTSMKNRIAELESQNPKMNIDASRSFTNKKFYLERCVDIKEGGRVLDYNSWHKLVVFSQKSTNSLFNGFGIRKLDCEYQTLRQFTFLHSQAIRDMTFHFTQPNILLTVGFDKCAKLVDVQNNVVMHTYPMQLPLWSCCWAGDNPNVFLTGAPNGTISQFDIRQTGQAINVFTSNDQSPVVSMATVPPNPNSGICKGGFIACRFYLCNAYEINDATYLPKQMFLEGPFASIRYDKKHHHCLISSRPNDKGQFAKYKVCTIEKTCHEDQVTCNIVHTFQGGSSQHVLSRPHYLSARNDSLVAAHIESNNNISLWSVTTGQLLHNLPVSDSIMDLCSFDFNNSLYLTTLSAKKLRLYKMDY</sequence>
<dbReference type="PANTHER" id="PTHR16047:SF7">
    <property type="entry name" value="E3 UBIQUITIN-PROTEIN LIGASE RFWD3"/>
    <property type="match status" value="1"/>
</dbReference>
<reference evidence="21" key="1">
    <citation type="submission" date="2025-08" db="UniProtKB">
        <authorList>
            <consortium name="RefSeq"/>
        </authorList>
    </citation>
    <scope>IDENTIFICATION</scope>
</reference>
<evidence type="ECO:0000256" key="13">
    <source>
        <dbReference type="ARBA" id="ARBA00022833"/>
    </source>
</evidence>
<evidence type="ECO:0000256" key="1">
    <source>
        <dbReference type="ARBA" id="ARBA00000900"/>
    </source>
</evidence>
<keyword evidence="17" id="KW-0175">Coiled coil</keyword>
<keyword evidence="13" id="KW-0862">Zinc</keyword>
<feature type="compositionally biased region" description="Low complexity" evidence="18">
    <location>
        <begin position="1"/>
        <end position="22"/>
    </location>
</feature>
<keyword evidence="11 16" id="KW-0863">Zinc-finger</keyword>
<evidence type="ECO:0000256" key="8">
    <source>
        <dbReference type="ARBA" id="ARBA00022679"/>
    </source>
</evidence>
<dbReference type="Pfam" id="PF13639">
    <property type="entry name" value="zf-RING_2"/>
    <property type="match status" value="1"/>
</dbReference>
<dbReference type="SUPFAM" id="SSF50978">
    <property type="entry name" value="WD40 repeat-like"/>
    <property type="match status" value="1"/>
</dbReference>
<dbReference type="PROSITE" id="PS50089">
    <property type="entry name" value="ZF_RING_2"/>
    <property type="match status" value="1"/>
</dbReference>
<dbReference type="SMART" id="SM00184">
    <property type="entry name" value="RING"/>
    <property type="match status" value="1"/>
</dbReference>
<dbReference type="InterPro" id="IPR015943">
    <property type="entry name" value="WD40/YVTN_repeat-like_dom_sf"/>
</dbReference>
<keyword evidence="15" id="KW-0539">Nucleus</keyword>
<evidence type="ECO:0000256" key="10">
    <source>
        <dbReference type="ARBA" id="ARBA00022763"/>
    </source>
</evidence>
<proteinExistence type="predicted"/>
<dbReference type="InterPro" id="IPR001841">
    <property type="entry name" value="Znf_RING"/>
</dbReference>
<evidence type="ECO:0000256" key="18">
    <source>
        <dbReference type="SAM" id="MobiDB-lite"/>
    </source>
</evidence>
<dbReference type="RefSeq" id="XP_011641890.1">
    <property type="nucleotide sequence ID" value="XM_011643588.2"/>
</dbReference>
<dbReference type="InterPro" id="IPR037381">
    <property type="entry name" value="RFWD3"/>
</dbReference>
<feature type="region of interest" description="Disordered" evidence="18">
    <location>
        <begin position="1"/>
        <end position="28"/>
    </location>
</feature>
<evidence type="ECO:0000259" key="19">
    <source>
        <dbReference type="PROSITE" id="PS50089"/>
    </source>
</evidence>
<dbReference type="GO" id="GO:0036297">
    <property type="term" value="P:interstrand cross-link repair"/>
    <property type="evidence" value="ECO:0007669"/>
    <property type="project" value="InterPro"/>
</dbReference>
<dbReference type="GO" id="GO:0005737">
    <property type="term" value="C:cytoplasm"/>
    <property type="evidence" value="ECO:0007669"/>
    <property type="project" value="UniProtKB-SubCell"/>
</dbReference>
<keyword evidence="11 16" id="KW-0479">Metal-binding</keyword>
<evidence type="ECO:0000256" key="12">
    <source>
        <dbReference type="ARBA" id="ARBA00022786"/>
    </source>
</evidence>
<dbReference type="GO" id="GO:0008270">
    <property type="term" value="F:zinc ion binding"/>
    <property type="evidence" value="ECO:0007669"/>
    <property type="project" value="UniProtKB-KW"/>
</dbReference>
<dbReference type="EC" id="2.3.2.27" evidence="5"/>
<dbReference type="SMART" id="SM00320">
    <property type="entry name" value="WD40"/>
    <property type="match status" value="3"/>
</dbReference>
<gene>
    <name evidence="21" type="primary">LOC105430184</name>
</gene>
<evidence type="ECO:0000256" key="3">
    <source>
        <dbReference type="ARBA" id="ARBA00004496"/>
    </source>
</evidence>
<evidence type="ECO:0000256" key="5">
    <source>
        <dbReference type="ARBA" id="ARBA00012483"/>
    </source>
</evidence>
<dbReference type="GO" id="GO:0016567">
    <property type="term" value="P:protein ubiquitination"/>
    <property type="evidence" value="ECO:0007669"/>
    <property type="project" value="InterPro"/>
</dbReference>
<protein>
    <recommendedName>
        <fullName evidence="5">RING-type E3 ubiquitin transferase</fullName>
        <ecNumber evidence="5">2.3.2.27</ecNumber>
    </recommendedName>
</protein>
<dbReference type="GO" id="GO:0061630">
    <property type="term" value="F:ubiquitin protein ligase activity"/>
    <property type="evidence" value="ECO:0007669"/>
    <property type="project" value="UniProtKB-EC"/>
</dbReference>
<evidence type="ECO:0000256" key="2">
    <source>
        <dbReference type="ARBA" id="ARBA00004322"/>
    </source>
</evidence>
<dbReference type="OrthoDB" id="5600418at2759"/>
<dbReference type="CTD" id="55159"/>
<organism evidence="20 21">
    <name type="scientific">Pogonomyrmex barbatus</name>
    <name type="common">red harvester ant</name>
    <dbReference type="NCBI Taxonomy" id="144034"/>
    <lineage>
        <taxon>Eukaryota</taxon>
        <taxon>Metazoa</taxon>
        <taxon>Ecdysozoa</taxon>
        <taxon>Arthropoda</taxon>
        <taxon>Hexapoda</taxon>
        <taxon>Insecta</taxon>
        <taxon>Pterygota</taxon>
        <taxon>Neoptera</taxon>
        <taxon>Endopterygota</taxon>
        <taxon>Hymenoptera</taxon>
        <taxon>Apocrita</taxon>
        <taxon>Aculeata</taxon>
        <taxon>Formicoidea</taxon>
        <taxon>Formicidae</taxon>
        <taxon>Myrmicinae</taxon>
        <taxon>Pogonomyrmex</taxon>
    </lineage>
</organism>
<feature type="coiled-coil region" evidence="17">
    <location>
        <begin position="131"/>
        <end position="182"/>
    </location>
</feature>
<name>A0A6I9WGL0_9HYME</name>
<keyword evidence="10" id="KW-0227">DNA damage</keyword>
<keyword evidence="12" id="KW-0833">Ubl conjugation pathway</keyword>
<evidence type="ECO:0000256" key="15">
    <source>
        <dbReference type="ARBA" id="ARBA00023242"/>
    </source>
</evidence>
<evidence type="ECO:0000256" key="4">
    <source>
        <dbReference type="ARBA" id="ARBA00004906"/>
    </source>
</evidence>
<dbReference type="CDD" id="cd16450">
    <property type="entry name" value="mRING-C3HGC3_RFWD3"/>
    <property type="match status" value="1"/>
</dbReference>
<comment type="pathway">
    <text evidence="4">Protein modification; protein ubiquitination.</text>
</comment>
<dbReference type="Gene3D" id="3.30.40.10">
    <property type="entry name" value="Zinc/RING finger domain, C3HC4 (zinc finger)"/>
    <property type="match status" value="1"/>
</dbReference>
<keyword evidence="8" id="KW-0808">Transferase</keyword>
<evidence type="ECO:0000256" key="9">
    <source>
        <dbReference type="ARBA" id="ARBA00022737"/>
    </source>
</evidence>
<dbReference type="GeneID" id="105430184"/>
<feature type="domain" description="RING-type" evidence="19">
    <location>
        <begin position="62"/>
        <end position="110"/>
    </location>
</feature>
<dbReference type="InterPro" id="IPR036322">
    <property type="entry name" value="WD40_repeat_dom_sf"/>
</dbReference>
<dbReference type="AlphaFoldDB" id="A0A6I9WGL0"/>
<evidence type="ECO:0000313" key="20">
    <source>
        <dbReference type="Proteomes" id="UP000504615"/>
    </source>
</evidence>
<keyword evidence="6" id="KW-0963">Cytoplasm</keyword>
<evidence type="ECO:0000256" key="16">
    <source>
        <dbReference type="PROSITE-ProRule" id="PRU00175"/>
    </source>
</evidence>